<reference evidence="2 3" key="1">
    <citation type="submission" date="2014-12" db="EMBL/GenBank/DDBJ databases">
        <title>Complete genome sequence of Streptomyces vietnamensis strain GIMV4.0001, a genetic manipulable producer of the benzoisochromanequinone antibiotic granaticin.</title>
        <authorList>
            <person name="Deng M.R."/>
            <person name="Guo J."/>
            <person name="Ma L.Y."/>
            <person name="Feng G.D."/>
            <person name="Mo C.Y."/>
            <person name="Zhu H.H."/>
        </authorList>
    </citation>
    <scope>NUCLEOTIDE SEQUENCE [LARGE SCALE GENOMIC DNA]</scope>
    <source>
        <strain evidence="3">GIMV4.0001</strain>
    </source>
</reference>
<dbReference type="RefSeq" id="WP_041131386.1">
    <property type="nucleotide sequence ID" value="NZ_CP010407.1"/>
</dbReference>
<dbReference type="PANTHER" id="PTHR33744">
    <property type="entry name" value="CARBOHYDRATE DIACID REGULATOR"/>
    <property type="match status" value="1"/>
</dbReference>
<dbReference type="KEGG" id="svt:SVTN_26705"/>
<accession>A0A0B5IAF7</accession>
<evidence type="ECO:0000313" key="2">
    <source>
        <dbReference type="EMBL" id="AJF67432.1"/>
    </source>
</evidence>
<dbReference type="EMBL" id="CP010407">
    <property type="protein sequence ID" value="AJF67432.1"/>
    <property type="molecule type" value="Genomic_DNA"/>
</dbReference>
<evidence type="ECO:0000259" key="1">
    <source>
        <dbReference type="Pfam" id="PF13556"/>
    </source>
</evidence>
<dbReference type="InterPro" id="IPR042070">
    <property type="entry name" value="PucR_C-HTH_sf"/>
</dbReference>
<evidence type="ECO:0000313" key="3">
    <source>
        <dbReference type="Proteomes" id="UP000031774"/>
    </source>
</evidence>
<dbReference type="Pfam" id="PF13556">
    <property type="entry name" value="HTH_30"/>
    <property type="match status" value="1"/>
</dbReference>
<dbReference type="Proteomes" id="UP000031774">
    <property type="component" value="Chromosome"/>
</dbReference>
<dbReference type="Gene3D" id="1.10.10.2840">
    <property type="entry name" value="PucR C-terminal helix-turn-helix domain"/>
    <property type="match status" value="1"/>
</dbReference>
<dbReference type="InterPro" id="IPR025736">
    <property type="entry name" value="PucR_C-HTH_dom"/>
</dbReference>
<dbReference type="InterPro" id="IPR051448">
    <property type="entry name" value="CdaR-like_regulators"/>
</dbReference>
<sequence>MKGDYQELVDEISALLGTPATLENRDFGLIAFGAHDSDDDSAMDPVRTRSILTRKSSPAVRAWFEGFGITRATGPVRIPAAPDAGVFRDRICLPVRHRGVVLGYVWLLDAEPGPSHAQLTAAMEVAARIGDLLADEERAGADLSRELRAALTADRGWQYDMALTALRTALGPDAEGLHTVVCLAPWPDEDAPSPRTVPGAAALCTLPWRPTARPPAGSAAPGEGGAPRALAALVRLRSADNLSPATTAATRLRGSAGHAAVTGVATPRRGLADLDVSWREATAAARTANAQPHLGPLAEWAAIGPYRLLTALPPAEPDPAVRALLTPAHTELARTAEVFLDHAGQAGRTAAALGIHRQTLYYRLSRVEQLTGLDLDAGEDRLLLHMALKAARL</sequence>
<feature type="domain" description="PucR C-terminal helix-turn-helix" evidence="1">
    <location>
        <begin position="332"/>
        <end position="390"/>
    </location>
</feature>
<dbReference type="PANTHER" id="PTHR33744:SF17">
    <property type="entry name" value="CONSERVED PROTEIN"/>
    <property type="match status" value="1"/>
</dbReference>
<protein>
    <recommendedName>
        <fullName evidence="1">PucR C-terminal helix-turn-helix domain-containing protein</fullName>
    </recommendedName>
</protein>
<keyword evidence="3" id="KW-1185">Reference proteome</keyword>
<dbReference type="HOGENOM" id="CLU_017436_7_2_11"/>
<name>A0A0B5IAF7_9ACTN</name>
<gene>
    <name evidence="2" type="ORF">SVTN_26705</name>
</gene>
<dbReference type="AlphaFoldDB" id="A0A0B5IAF7"/>
<organism evidence="2 3">
    <name type="scientific">Streptomyces vietnamensis</name>
    <dbReference type="NCBI Taxonomy" id="362257"/>
    <lineage>
        <taxon>Bacteria</taxon>
        <taxon>Bacillati</taxon>
        <taxon>Actinomycetota</taxon>
        <taxon>Actinomycetes</taxon>
        <taxon>Kitasatosporales</taxon>
        <taxon>Streptomycetaceae</taxon>
        <taxon>Streptomyces</taxon>
    </lineage>
</organism>
<dbReference type="STRING" id="362257.SVTN_26705"/>
<proteinExistence type="predicted"/>